<dbReference type="AlphaFoldDB" id="A0ABD0LNX8"/>
<evidence type="ECO:0000256" key="1">
    <source>
        <dbReference type="ARBA" id="ARBA00004496"/>
    </source>
</evidence>
<dbReference type="PROSITE" id="PS50115">
    <property type="entry name" value="ARFGAP"/>
    <property type="match status" value="1"/>
</dbReference>
<dbReference type="GO" id="GO:0008270">
    <property type="term" value="F:zinc ion binding"/>
    <property type="evidence" value="ECO:0007669"/>
    <property type="project" value="UniProtKB-KW"/>
</dbReference>
<dbReference type="FunFam" id="1.10.220.150:FF:000008">
    <property type="entry name" value="ADP-ribosylation factor GTPase activating protein 1"/>
    <property type="match status" value="1"/>
</dbReference>
<dbReference type="InterPro" id="IPR001164">
    <property type="entry name" value="ArfGAP_dom"/>
</dbReference>
<keyword evidence="9" id="KW-0862">Zinc</keyword>
<keyword evidence="22" id="KW-1185">Reference proteome</keyword>
<evidence type="ECO:0000256" key="8">
    <source>
        <dbReference type="ARBA" id="ARBA00022771"/>
    </source>
</evidence>
<evidence type="ECO:0000256" key="14">
    <source>
        <dbReference type="ARBA" id="ARBA00058112"/>
    </source>
</evidence>
<feature type="compositionally biased region" description="Polar residues" evidence="19">
    <location>
        <begin position="356"/>
        <end position="366"/>
    </location>
</feature>
<organism evidence="21 22">
    <name type="scientific">Batillaria attramentaria</name>
    <dbReference type="NCBI Taxonomy" id="370345"/>
    <lineage>
        <taxon>Eukaryota</taxon>
        <taxon>Metazoa</taxon>
        <taxon>Spiralia</taxon>
        <taxon>Lophotrochozoa</taxon>
        <taxon>Mollusca</taxon>
        <taxon>Gastropoda</taxon>
        <taxon>Caenogastropoda</taxon>
        <taxon>Sorbeoconcha</taxon>
        <taxon>Cerithioidea</taxon>
        <taxon>Batillariidae</taxon>
        <taxon>Batillaria</taxon>
    </lineage>
</organism>
<feature type="domain" description="Arf-GAP" evidence="20">
    <location>
        <begin position="7"/>
        <end position="124"/>
    </location>
</feature>
<evidence type="ECO:0000256" key="4">
    <source>
        <dbReference type="ARBA" id="ARBA00022468"/>
    </source>
</evidence>
<comment type="caution">
    <text evidence="21">The sequence shown here is derived from an EMBL/GenBank/DDBJ whole genome shotgun (WGS) entry which is preliminary data.</text>
</comment>
<dbReference type="Proteomes" id="UP001519460">
    <property type="component" value="Unassembled WGS sequence"/>
</dbReference>
<evidence type="ECO:0000259" key="20">
    <source>
        <dbReference type="PROSITE" id="PS50115"/>
    </source>
</evidence>
<keyword evidence="6" id="KW-0597">Phosphoprotein</keyword>
<evidence type="ECO:0000256" key="3">
    <source>
        <dbReference type="ARBA" id="ARBA00022448"/>
    </source>
</evidence>
<evidence type="ECO:0000256" key="18">
    <source>
        <dbReference type="PROSITE-ProRule" id="PRU00288"/>
    </source>
</evidence>
<accession>A0ABD0LNX8</accession>
<dbReference type="EMBL" id="JACVVK020000033">
    <property type="protein sequence ID" value="KAK7501173.1"/>
    <property type="molecule type" value="Genomic_DNA"/>
</dbReference>
<evidence type="ECO:0000256" key="9">
    <source>
        <dbReference type="ARBA" id="ARBA00022833"/>
    </source>
</evidence>
<evidence type="ECO:0000313" key="21">
    <source>
        <dbReference type="EMBL" id="KAK7501173.1"/>
    </source>
</evidence>
<feature type="region of interest" description="Disordered" evidence="19">
    <location>
        <begin position="356"/>
        <end position="538"/>
    </location>
</feature>
<dbReference type="PRINTS" id="PR00405">
    <property type="entry name" value="REVINTRACTNG"/>
</dbReference>
<evidence type="ECO:0000256" key="19">
    <source>
        <dbReference type="SAM" id="MobiDB-lite"/>
    </source>
</evidence>
<evidence type="ECO:0000256" key="5">
    <source>
        <dbReference type="ARBA" id="ARBA00022490"/>
    </source>
</evidence>
<evidence type="ECO:0000256" key="6">
    <source>
        <dbReference type="ARBA" id="ARBA00022553"/>
    </source>
</evidence>
<keyword evidence="12" id="KW-0007">Acetylation</keyword>
<keyword evidence="7" id="KW-0479">Metal-binding</keyword>
<evidence type="ECO:0000256" key="15">
    <source>
        <dbReference type="ARBA" id="ARBA00071258"/>
    </source>
</evidence>
<evidence type="ECO:0000256" key="17">
    <source>
        <dbReference type="ARBA" id="ARBA00081514"/>
    </source>
</evidence>
<dbReference type="PANTHER" id="PTHR46395:SF1">
    <property type="entry name" value="ADP-RIBOSYLATION FACTOR GTPASE-ACTIVATING PROTEIN 1"/>
    <property type="match status" value="1"/>
</dbReference>
<proteinExistence type="predicted"/>
<evidence type="ECO:0000256" key="7">
    <source>
        <dbReference type="ARBA" id="ARBA00022723"/>
    </source>
</evidence>
<gene>
    <name evidence="21" type="ORF">BaRGS_00007658</name>
</gene>
<evidence type="ECO:0000256" key="2">
    <source>
        <dbReference type="ARBA" id="ARBA00004555"/>
    </source>
</evidence>
<evidence type="ECO:0000256" key="16">
    <source>
        <dbReference type="ARBA" id="ARBA00077418"/>
    </source>
</evidence>
<keyword evidence="8 18" id="KW-0863">Zinc-finger</keyword>
<dbReference type="Pfam" id="PF01412">
    <property type="entry name" value="ArfGap"/>
    <property type="match status" value="1"/>
</dbReference>
<dbReference type="Gene3D" id="1.10.220.150">
    <property type="entry name" value="Arf GTPase activating protein"/>
    <property type="match status" value="1"/>
</dbReference>
<feature type="compositionally biased region" description="Basic and acidic residues" evidence="19">
    <location>
        <begin position="453"/>
        <end position="470"/>
    </location>
</feature>
<dbReference type="InterPro" id="IPR037278">
    <property type="entry name" value="ARFGAP/RecO"/>
</dbReference>
<protein>
    <recommendedName>
        <fullName evidence="15">ADP-ribosylation factor GTPase-activating protein 1</fullName>
    </recommendedName>
    <alternativeName>
        <fullName evidence="17">ADP-ribosylation factor 1 GTPase-activating protein</fullName>
    </alternativeName>
    <alternativeName>
        <fullName evidence="16">ARF1-directed GTPase-activating protein</fullName>
    </alternativeName>
</protein>
<reference evidence="21 22" key="1">
    <citation type="journal article" date="2023" name="Sci. Data">
        <title>Genome assembly of the Korean intertidal mud-creeper Batillaria attramentaria.</title>
        <authorList>
            <person name="Patra A.K."/>
            <person name="Ho P.T."/>
            <person name="Jun S."/>
            <person name="Lee S.J."/>
            <person name="Kim Y."/>
            <person name="Won Y.J."/>
        </authorList>
    </citation>
    <scope>NUCLEOTIDE SEQUENCE [LARGE SCALE GENOMIC DNA]</scope>
    <source>
        <strain evidence="21">Wonlab-2016</strain>
    </source>
</reference>
<dbReference type="CDD" id="cd08959">
    <property type="entry name" value="ArfGap_ArfGap1_like"/>
    <property type="match status" value="1"/>
</dbReference>
<dbReference type="GO" id="GO:0005096">
    <property type="term" value="F:GTPase activator activity"/>
    <property type="evidence" value="ECO:0007669"/>
    <property type="project" value="UniProtKB-KW"/>
</dbReference>
<evidence type="ECO:0000256" key="11">
    <source>
        <dbReference type="ARBA" id="ARBA00022927"/>
    </source>
</evidence>
<dbReference type="SMART" id="SM00105">
    <property type="entry name" value="ArfGap"/>
    <property type="match status" value="1"/>
</dbReference>
<comment type="subcellular location">
    <subcellularLocation>
        <location evidence="1">Cytoplasm</location>
    </subcellularLocation>
    <subcellularLocation>
        <location evidence="2">Golgi apparatus</location>
    </subcellularLocation>
</comment>
<name>A0ABD0LNX8_9CAEN</name>
<evidence type="ECO:0000256" key="12">
    <source>
        <dbReference type="ARBA" id="ARBA00022990"/>
    </source>
</evidence>
<feature type="compositionally biased region" description="Polar residues" evidence="19">
    <location>
        <begin position="522"/>
        <end position="532"/>
    </location>
</feature>
<dbReference type="GO" id="GO:0005794">
    <property type="term" value="C:Golgi apparatus"/>
    <property type="evidence" value="ECO:0007669"/>
    <property type="project" value="UniProtKB-SubCell"/>
</dbReference>
<evidence type="ECO:0000256" key="13">
    <source>
        <dbReference type="ARBA" id="ARBA00023034"/>
    </source>
</evidence>
<dbReference type="InterPro" id="IPR038508">
    <property type="entry name" value="ArfGAP_dom_sf"/>
</dbReference>
<keyword evidence="10" id="KW-0931">ER-Golgi transport</keyword>
<keyword evidence="13" id="KW-0333">Golgi apparatus</keyword>
<dbReference type="GO" id="GO:0015031">
    <property type="term" value="P:protein transport"/>
    <property type="evidence" value="ECO:0007669"/>
    <property type="project" value="UniProtKB-KW"/>
</dbReference>
<dbReference type="GO" id="GO:0016192">
    <property type="term" value="P:vesicle-mediated transport"/>
    <property type="evidence" value="ECO:0007669"/>
    <property type="project" value="UniProtKB-KW"/>
</dbReference>
<keyword evidence="11" id="KW-0653">Protein transport</keyword>
<evidence type="ECO:0000256" key="10">
    <source>
        <dbReference type="ARBA" id="ARBA00022892"/>
    </source>
</evidence>
<dbReference type="PANTHER" id="PTHR46395">
    <property type="entry name" value="ADP-RIBOSYLATION FACTOR GTPASE-ACTIVATING PROTEIN 1"/>
    <property type="match status" value="1"/>
</dbReference>
<sequence>MASPRTRRVLKDLKVKDDNNSCFECHSHNPQWVSVTYGIWICLECSGKHRGLGVHLSFVRSVSMDKWKDVELEKMKVGGNRRAREFFNSQPDYHEGMSMQEKYNSKAAALYRDKIATEAEGKPWSIETSKARNYVAFQPRLSSSSSTSRLAASDLGFGSDSGVHHSASAAELGQYNSGYQDSETLAKDYINQQKAQFFDRLQSENASRPDHLPPSQGGKYVGFGSNVEPAKKDDFFENTMSSLQTGWSSFALGATKFASAASEKAAKLATTAGQKTKELGQTVNESVLKPTKDKVSDGKLLEDMSTSVSALASRVKDGSLINDVGSSMSGFASKLTAASSKGWTGLQSLWGEPKTTLATADTSPGEKTSLLGLGGYGSGASGDSSGNKLLAEDEDSWGDSWGGDWQKDDSGGGGGGGGKGSKGQKPSSNDWTAGNEDDLEAWLNEDSPYKGMLGKESKSSAKKASKDSKKPSSASKSKPSSASTNKGSDWNDIEWDTGFSSPAKQKEPLVGNLLDLGHDDGNGSSTNANSGWDNEVWADDDDEWQTLDLDSRSKGKKSS</sequence>
<comment type="function">
    <text evidence="14">GTPase-activating protein (GAP) for the ADP ribosylation factor 1 (ARF1). Involved in membrane trafficking and /or vesicle transport. Promotes hydrolysis of the ARF1-bound GTP and thus, is required for the dissociation of coat proteins from Golgi-derived membranes and vesicles, a prerequisite for vesicle's fusion with target compartment. Probably regulates ARF1-mediated transport via its interaction with the KDELR proteins and TMED2. Overexpression induces the redistribution of the entire Golgi complex to the endoplasmic reticulum, as when ARF1 is deactivated. Its activity is stimulated by phosphoinosides and inhibited by phosphatidylcholine.</text>
</comment>
<keyword evidence="4" id="KW-0343">GTPase activation</keyword>
<feature type="compositionally biased region" description="Gly residues" evidence="19">
    <location>
        <begin position="411"/>
        <end position="421"/>
    </location>
</feature>
<dbReference type="SUPFAM" id="SSF57863">
    <property type="entry name" value="ArfGap/RecO-like zinc finger"/>
    <property type="match status" value="1"/>
</dbReference>
<evidence type="ECO:0000313" key="22">
    <source>
        <dbReference type="Proteomes" id="UP001519460"/>
    </source>
</evidence>
<feature type="compositionally biased region" description="Low complexity" evidence="19">
    <location>
        <begin position="471"/>
        <end position="483"/>
    </location>
</feature>
<keyword evidence="5" id="KW-0963">Cytoplasm</keyword>
<keyword evidence="3" id="KW-0813">Transport</keyword>